<name>A0A7C9IMS9_9BACT</name>
<dbReference type="SMART" id="SM00382">
    <property type="entry name" value="AAA"/>
    <property type="match status" value="1"/>
</dbReference>
<sequence>MFHKAHRGTSKLRLALMGPAGSGKTFSALQIAKGLGGRIAMIDTERGSGSLYSHLVEFDVTEITPPFSPDRYVEAISAAEQAGYGVLIIDSLSHAWAGPGGVLDIHDKVTKAVRNSFTAWREVTPDHNRLVDAMLGSACHVIVTLRTKTAYEVVSEGGKTKVAKIGLAPQQRDGLEYEFTVVFDLSIDGHVATATKDRTSLFDGNYFTPDAETGIKILEWLNAGGAASGNDAAQTVADDQPVEPERKNAFLLDTLDRMFNQLGLGTHVEAYQAYVCERYGVSGLEDLEANQLTEQLNLLRQCKMREEKLKQLVTILEQHKKAA</sequence>
<evidence type="ECO:0000313" key="3">
    <source>
        <dbReference type="Proteomes" id="UP000482487"/>
    </source>
</evidence>
<accession>A0A7C9IMS9</accession>
<dbReference type="EMBL" id="WVUD01000043">
    <property type="protein sequence ID" value="MYL84821.1"/>
    <property type="molecule type" value="Genomic_DNA"/>
</dbReference>
<dbReference type="RefSeq" id="WP_160963197.1">
    <property type="nucleotide sequence ID" value="NZ_WVUD01000043.1"/>
</dbReference>
<dbReference type="InterPro" id="IPR003593">
    <property type="entry name" value="AAA+_ATPase"/>
</dbReference>
<dbReference type="Pfam" id="PF13479">
    <property type="entry name" value="AAA_24"/>
    <property type="match status" value="1"/>
</dbReference>
<dbReference type="SUPFAM" id="SSF52540">
    <property type="entry name" value="P-loop containing nucleoside triphosphate hydrolases"/>
    <property type="match status" value="1"/>
</dbReference>
<dbReference type="InterPro" id="IPR027417">
    <property type="entry name" value="P-loop_NTPase"/>
</dbReference>
<feature type="domain" description="AAA+ ATPase" evidence="1">
    <location>
        <begin position="10"/>
        <end position="189"/>
    </location>
</feature>
<evidence type="ECO:0000259" key="1">
    <source>
        <dbReference type="SMART" id="SM00382"/>
    </source>
</evidence>
<dbReference type="OrthoDB" id="1625426at2"/>
<dbReference type="Proteomes" id="UP000482487">
    <property type="component" value="Unassembled WGS sequence"/>
</dbReference>
<dbReference type="AlphaFoldDB" id="A0A7C9IMS9"/>
<reference evidence="2 3" key="1">
    <citation type="submission" date="2020-01" db="EMBL/GenBank/DDBJ databases">
        <title>Genome sequence of Desulfovibrio aerotolerans DSM 16695(T).</title>
        <authorList>
            <person name="Karnachuk O."/>
            <person name="Avakyan M."/>
            <person name="Mardanov A."/>
            <person name="Kadnikov V."/>
            <person name="Ravin N."/>
        </authorList>
    </citation>
    <scope>NUCLEOTIDE SEQUENCE [LARGE SCALE GENOMIC DNA]</scope>
    <source>
        <strain evidence="2 3">DSM 16695</strain>
    </source>
</reference>
<proteinExistence type="predicted"/>
<organism evidence="2 3">
    <name type="scientific">Solidesulfovibrio aerotolerans</name>
    <dbReference type="NCBI Taxonomy" id="295255"/>
    <lineage>
        <taxon>Bacteria</taxon>
        <taxon>Pseudomonadati</taxon>
        <taxon>Thermodesulfobacteriota</taxon>
        <taxon>Desulfovibrionia</taxon>
        <taxon>Desulfovibrionales</taxon>
        <taxon>Desulfovibrionaceae</taxon>
        <taxon>Solidesulfovibrio</taxon>
    </lineage>
</organism>
<keyword evidence="3" id="KW-1185">Reference proteome</keyword>
<dbReference type="Gene3D" id="3.40.50.300">
    <property type="entry name" value="P-loop containing nucleotide triphosphate hydrolases"/>
    <property type="match status" value="1"/>
</dbReference>
<protein>
    <submittedName>
        <fullName evidence="2">AAA family ATPase</fullName>
    </submittedName>
</protein>
<comment type="caution">
    <text evidence="2">The sequence shown here is derived from an EMBL/GenBank/DDBJ whole genome shotgun (WGS) entry which is preliminary data.</text>
</comment>
<gene>
    <name evidence="2" type="ORF">GTA51_17035</name>
</gene>
<evidence type="ECO:0000313" key="2">
    <source>
        <dbReference type="EMBL" id="MYL84821.1"/>
    </source>
</evidence>